<evidence type="ECO:0000313" key="1">
    <source>
        <dbReference type="EMBL" id="CCD34493.1"/>
    </source>
</evidence>
<reference evidence="2" key="1">
    <citation type="journal article" date="2011" name="PLoS Genet.">
        <title>Genomic analysis of the necrotrophic fungal pathogens Sclerotinia sclerotiorum and Botrytis cinerea.</title>
        <authorList>
            <person name="Amselem J."/>
            <person name="Cuomo C.A."/>
            <person name="van Kan J.A."/>
            <person name="Viaud M."/>
            <person name="Benito E.P."/>
            <person name="Couloux A."/>
            <person name="Coutinho P.M."/>
            <person name="de Vries R.P."/>
            <person name="Dyer P.S."/>
            <person name="Fillinger S."/>
            <person name="Fournier E."/>
            <person name="Gout L."/>
            <person name="Hahn M."/>
            <person name="Kohn L."/>
            <person name="Lapalu N."/>
            <person name="Plummer K.M."/>
            <person name="Pradier J.M."/>
            <person name="Quevillon E."/>
            <person name="Sharon A."/>
            <person name="Simon A."/>
            <person name="ten Have A."/>
            <person name="Tudzynski B."/>
            <person name="Tudzynski P."/>
            <person name="Wincker P."/>
            <person name="Andrew M."/>
            <person name="Anthouard V."/>
            <person name="Beever R.E."/>
            <person name="Beffa R."/>
            <person name="Benoit I."/>
            <person name="Bouzid O."/>
            <person name="Brault B."/>
            <person name="Chen Z."/>
            <person name="Choquer M."/>
            <person name="Collemare J."/>
            <person name="Cotton P."/>
            <person name="Danchin E.G."/>
            <person name="Da Silva C."/>
            <person name="Gautier A."/>
            <person name="Giraud C."/>
            <person name="Giraud T."/>
            <person name="Gonzalez C."/>
            <person name="Grossetete S."/>
            <person name="Guldener U."/>
            <person name="Henrissat B."/>
            <person name="Howlett B.J."/>
            <person name="Kodira C."/>
            <person name="Kretschmer M."/>
            <person name="Lappartient A."/>
            <person name="Leroch M."/>
            <person name="Levis C."/>
            <person name="Mauceli E."/>
            <person name="Neuveglise C."/>
            <person name="Oeser B."/>
            <person name="Pearson M."/>
            <person name="Poulain J."/>
            <person name="Poussereau N."/>
            <person name="Quesneville H."/>
            <person name="Rascle C."/>
            <person name="Schumacher J."/>
            <person name="Segurens B."/>
            <person name="Sexton A."/>
            <person name="Silva E."/>
            <person name="Sirven C."/>
            <person name="Soanes D.M."/>
            <person name="Talbot N.J."/>
            <person name="Templeton M."/>
            <person name="Yandava C."/>
            <person name="Yarden O."/>
            <person name="Zeng Q."/>
            <person name="Rollins J.A."/>
            <person name="Lebrun M.H."/>
            <person name="Dickman M."/>
        </authorList>
    </citation>
    <scope>NUCLEOTIDE SEQUENCE [LARGE SCALE GENOMIC DNA]</scope>
    <source>
        <strain evidence="2">T4</strain>
    </source>
</reference>
<sequence>MTKACLALRSHLFSEAWVFSVPLLFLRKKIEFLQPTTEKLDMNIKNLRLLSNA</sequence>
<gene>
    <name evidence="1" type="ORF">BofuT4_uP102880.1</name>
</gene>
<dbReference type="AlphaFoldDB" id="G2YBA2"/>
<name>G2YBA2_BOTF4</name>
<organism evidence="1 2">
    <name type="scientific">Botryotinia fuckeliana (strain T4)</name>
    <name type="common">Noble rot fungus</name>
    <name type="synonym">Botrytis cinerea</name>
    <dbReference type="NCBI Taxonomy" id="999810"/>
    <lineage>
        <taxon>Eukaryota</taxon>
        <taxon>Fungi</taxon>
        <taxon>Dikarya</taxon>
        <taxon>Ascomycota</taxon>
        <taxon>Pezizomycotina</taxon>
        <taxon>Leotiomycetes</taxon>
        <taxon>Helotiales</taxon>
        <taxon>Sclerotiniaceae</taxon>
        <taxon>Botrytis</taxon>
    </lineage>
</organism>
<evidence type="ECO:0000313" key="2">
    <source>
        <dbReference type="Proteomes" id="UP000008177"/>
    </source>
</evidence>
<dbReference type="EMBL" id="FQ790310">
    <property type="protein sequence ID" value="CCD34493.1"/>
    <property type="molecule type" value="Genomic_DNA"/>
</dbReference>
<dbReference type="Proteomes" id="UP000008177">
    <property type="component" value="Unplaced contigs"/>
</dbReference>
<accession>G2YBA2</accession>
<protein>
    <submittedName>
        <fullName evidence="1">Uncharacterized protein</fullName>
    </submittedName>
</protein>
<proteinExistence type="predicted"/>
<dbReference type="HOGENOM" id="CLU_3068405_0_0_1"/>
<dbReference type="InParanoid" id="G2YBA2"/>